<comment type="subcellular location">
    <subcellularLocation>
        <location evidence="1">Cell membrane</location>
        <topology evidence="1">Multi-pass membrane protein</topology>
    </subcellularLocation>
</comment>
<dbReference type="GO" id="GO:0015297">
    <property type="term" value="F:antiporter activity"/>
    <property type="evidence" value="ECO:0007669"/>
    <property type="project" value="UniProtKB-KW"/>
</dbReference>
<evidence type="ECO:0000256" key="4">
    <source>
        <dbReference type="ARBA" id="ARBA00022475"/>
    </source>
</evidence>
<dbReference type="EMBL" id="LHUR01000047">
    <property type="protein sequence ID" value="KOA18119.1"/>
    <property type="molecule type" value="Genomic_DNA"/>
</dbReference>
<dbReference type="STRING" id="36844.SAMN04488501_11453"/>
<evidence type="ECO:0000256" key="5">
    <source>
        <dbReference type="ARBA" id="ARBA00022692"/>
    </source>
</evidence>
<evidence type="ECO:0000256" key="7">
    <source>
        <dbReference type="ARBA" id="ARBA00023136"/>
    </source>
</evidence>
<evidence type="ECO:0000256" key="3">
    <source>
        <dbReference type="ARBA" id="ARBA00022449"/>
    </source>
</evidence>
<keyword evidence="3" id="KW-0813">Transport</keyword>
<dbReference type="RefSeq" id="WP_052222998.1">
    <property type="nucleotide sequence ID" value="NZ_LHUR01000047.1"/>
</dbReference>
<keyword evidence="9" id="KW-1185">Reference proteome</keyword>
<sequence length="162" mass="18421">MIFKVMFMYIMFWLILSEGNSMESIVIGTGISAVIGVFNKRYTLVRIHQRSFKNIGLQIKYWALFLLVLLREIVLANIHVAKVVLTPKVEISPCMTTFTTNLKSDFLRTILANSITLTPGTVTVDVIGDEFEVHCLKREYGQGLVNSEFEKILLRIEGSMND</sequence>
<evidence type="ECO:0000313" key="9">
    <source>
        <dbReference type="Proteomes" id="UP000037043"/>
    </source>
</evidence>
<dbReference type="PATRIC" id="fig|1121318.3.peg.3572"/>
<dbReference type="GO" id="GO:0008324">
    <property type="term" value="F:monoatomic cation transmembrane transporter activity"/>
    <property type="evidence" value="ECO:0007669"/>
    <property type="project" value="InterPro"/>
</dbReference>
<keyword evidence="6" id="KW-1133">Transmembrane helix</keyword>
<comment type="caution">
    <text evidence="8">The sequence shown here is derived from an EMBL/GenBank/DDBJ whole genome shotgun (WGS) entry which is preliminary data.</text>
</comment>
<keyword evidence="7" id="KW-0472">Membrane</keyword>
<comment type="similarity">
    <text evidence="2">Belongs to the CPA3 antiporters (TC 2.A.63) subunit E family.</text>
</comment>
<evidence type="ECO:0000256" key="6">
    <source>
        <dbReference type="ARBA" id="ARBA00022989"/>
    </source>
</evidence>
<dbReference type="AlphaFoldDB" id="A0A0L6Z574"/>
<gene>
    <name evidence="8" type="primary">mrpE</name>
    <name evidence="8" type="ORF">CLHOM_35700</name>
</gene>
<keyword evidence="4" id="KW-1003">Cell membrane</keyword>
<accession>A0A0L6Z574</accession>
<keyword evidence="3" id="KW-0050">Antiport</keyword>
<organism evidence="8 9">
    <name type="scientific">Clostridium homopropionicum DSM 5847</name>
    <dbReference type="NCBI Taxonomy" id="1121318"/>
    <lineage>
        <taxon>Bacteria</taxon>
        <taxon>Bacillati</taxon>
        <taxon>Bacillota</taxon>
        <taxon>Clostridia</taxon>
        <taxon>Eubacteriales</taxon>
        <taxon>Clostridiaceae</taxon>
        <taxon>Clostridium</taxon>
    </lineage>
</organism>
<name>A0A0L6Z574_9CLOT</name>
<evidence type="ECO:0000256" key="1">
    <source>
        <dbReference type="ARBA" id="ARBA00004651"/>
    </source>
</evidence>
<dbReference type="PANTHER" id="PTHR34584:SF1">
    <property type="entry name" value="NA(+)_H(+) ANTIPORTER SUBUNIT E1"/>
    <property type="match status" value="1"/>
</dbReference>
<dbReference type="InterPro" id="IPR002758">
    <property type="entry name" value="Cation_antiport_E"/>
</dbReference>
<dbReference type="PANTHER" id="PTHR34584">
    <property type="entry name" value="NA(+)/H(+) ANTIPORTER SUBUNIT E1"/>
    <property type="match status" value="1"/>
</dbReference>
<dbReference type="Proteomes" id="UP000037043">
    <property type="component" value="Unassembled WGS sequence"/>
</dbReference>
<dbReference type="PIRSF" id="PIRSF019239">
    <property type="entry name" value="MrpE"/>
    <property type="match status" value="1"/>
</dbReference>
<protein>
    <submittedName>
        <fullName evidence="8">Na(+)/H(+) antiporter subunit E</fullName>
    </submittedName>
</protein>
<evidence type="ECO:0000313" key="8">
    <source>
        <dbReference type="EMBL" id="KOA18119.1"/>
    </source>
</evidence>
<keyword evidence="5" id="KW-0812">Transmembrane</keyword>
<dbReference type="Pfam" id="PF01899">
    <property type="entry name" value="MNHE"/>
    <property type="match status" value="1"/>
</dbReference>
<reference evidence="9" key="1">
    <citation type="submission" date="2015-08" db="EMBL/GenBank/DDBJ databases">
        <title>Genome sequence of the strict anaerobe Clostridium homopropionicum LuHBu1 (DSM 5847T).</title>
        <authorList>
            <person name="Poehlein A."/>
            <person name="Beck M."/>
            <person name="Schiel-Bengelsdorf B."/>
            <person name="Bengelsdorf F.R."/>
            <person name="Daniel R."/>
            <person name="Duerre P."/>
        </authorList>
    </citation>
    <scope>NUCLEOTIDE SEQUENCE [LARGE SCALE GENOMIC DNA]</scope>
    <source>
        <strain evidence="9">DSM 5847</strain>
    </source>
</reference>
<evidence type="ECO:0000256" key="2">
    <source>
        <dbReference type="ARBA" id="ARBA00006228"/>
    </source>
</evidence>
<proteinExistence type="inferred from homology"/>
<dbReference type="GO" id="GO:0005886">
    <property type="term" value="C:plasma membrane"/>
    <property type="evidence" value="ECO:0007669"/>
    <property type="project" value="UniProtKB-SubCell"/>
</dbReference>